<feature type="signal peptide" evidence="1">
    <location>
        <begin position="1"/>
        <end position="25"/>
    </location>
</feature>
<sequence>MKNKTSSKIKLITCCLIVTTAPTLAVEYDRLNGRFDIGLGLFQKKVLVDHSGPSVDFDDAEVSPLIGFALNKRVSDHSLVGAKIEIQKIDGNLLTSFRALDYRYIIDESWQVGAFIGASRYDFRTPAYGYNLGFGTFYKPQSWKRWSFGAELQLMDKLARDKIHPDDAPYTQSTGPDTFTHMVGLAVTMSYHF</sequence>
<organism evidence="2 3">
    <name type="scientific">Psychrosphaera haliotis</name>
    <dbReference type="NCBI Taxonomy" id="555083"/>
    <lineage>
        <taxon>Bacteria</taxon>
        <taxon>Pseudomonadati</taxon>
        <taxon>Pseudomonadota</taxon>
        <taxon>Gammaproteobacteria</taxon>
        <taxon>Alteromonadales</taxon>
        <taxon>Pseudoalteromonadaceae</taxon>
        <taxon>Psychrosphaera</taxon>
    </lineage>
</organism>
<comment type="caution">
    <text evidence="2">The sequence shown here is derived from an EMBL/GenBank/DDBJ whole genome shotgun (WGS) entry which is preliminary data.</text>
</comment>
<dbReference type="AlphaFoldDB" id="A0A6N8F8U8"/>
<dbReference type="Gene3D" id="2.40.160.60">
    <property type="entry name" value="Outer membrane protein transport protein (OMPP1/FadL/TodX)"/>
    <property type="match status" value="1"/>
</dbReference>
<keyword evidence="1" id="KW-0732">Signal</keyword>
<dbReference type="EMBL" id="WOCD01000001">
    <property type="protein sequence ID" value="MUH71330.1"/>
    <property type="molecule type" value="Genomic_DNA"/>
</dbReference>
<name>A0A6N8F8U8_9GAMM</name>
<protein>
    <recommendedName>
        <fullName evidence="4">Outer membrane beta-barrel protein</fullName>
    </recommendedName>
</protein>
<accession>A0A6N8F8U8</accession>
<gene>
    <name evidence="2" type="ORF">GNP35_01760</name>
</gene>
<dbReference type="RefSeq" id="WP_155693963.1">
    <property type="nucleotide sequence ID" value="NZ_WOCD01000001.1"/>
</dbReference>
<reference evidence="2 3" key="1">
    <citation type="submission" date="2019-11" db="EMBL/GenBank/DDBJ databases">
        <title>P. haliotis isolates from Z. marina roots.</title>
        <authorList>
            <person name="Cohen M."/>
            <person name="Jospin G."/>
            <person name="Eisen J.A."/>
            <person name="Coil D.A."/>
        </authorList>
    </citation>
    <scope>NUCLEOTIDE SEQUENCE [LARGE SCALE GENOMIC DNA]</scope>
    <source>
        <strain evidence="2 3">UCD-MCMsp1aY</strain>
    </source>
</reference>
<keyword evidence="3" id="KW-1185">Reference proteome</keyword>
<evidence type="ECO:0000313" key="2">
    <source>
        <dbReference type="EMBL" id="MUH71330.1"/>
    </source>
</evidence>
<evidence type="ECO:0000256" key="1">
    <source>
        <dbReference type="SAM" id="SignalP"/>
    </source>
</evidence>
<proteinExistence type="predicted"/>
<feature type="chain" id="PRO_5026758340" description="Outer membrane beta-barrel protein" evidence="1">
    <location>
        <begin position="26"/>
        <end position="193"/>
    </location>
</feature>
<evidence type="ECO:0000313" key="3">
    <source>
        <dbReference type="Proteomes" id="UP000439994"/>
    </source>
</evidence>
<evidence type="ECO:0008006" key="4">
    <source>
        <dbReference type="Google" id="ProtNLM"/>
    </source>
</evidence>
<dbReference type="Proteomes" id="UP000439994">
    <property type="component" value="Unassembled WGS sequence"/>
</dbReference>
<dbReference type="OrthoDB" id="6386787at2"/>